<evidence type="ECO:0000259" key="6">
    <source>
        <dbReference type="PROSITE" id="PS50893"/>
    </source>
</evidence>
<feature type="compositionally biased region" description="Basic and acidic residues" evidence="5">
    <location>
        <begin position="278"/>
        <end position="304"/>
    </location>
</feature>
<feature type="region of interest" description="Disordered" evidence="5">
    <location>
        <begin position="278"/>
        <end position="321"/>
    </location>
</feature>
<dbReference type="InterPro" id="IPR050095">
    <property type="entry name" value="ECF_ABC_transporter_ATP-bd"/>
</dbReference>
<dbReference type="InterPro" id="IPR017871">
    <property type="entry name" value="ABC_transporter-like_CS"/>
</dbReference>
<dbReference type="RefSeq" id="WP_319952949.1">
    <property type="nucleotide sequence ID" value="NZ_JAXAVX010000001.1"/>
</dbReference>
<dbReference type="PANTHER" id="PTHR43553">
    <property type="entry name" value="HEAVY METAL TRANSPORTER"/>
    <property type="match status" value="1"/>
</dbReference>
<dbReference type="InterPro" id="IPR015856">
    <property type="entry name" value="ABC_transpr_CbiO/EcfA_su"/>
</dbReference>
<evidence type="ECO:0000256" key="2">
    <source>
        <dbReference type="ARBA" id="ARBA00022448"/>
    </source>
</evidence>
<evidence type="ECO:0000256" key="3">
    <source>
        <dbReference type="ARBA" id="ARBA00022741"/>
    </source>
</evidence>
<feature type="domain" description="ABC transporter" evidence="6">
    <location>
        <begin position="326"/>
        <end position="531"/>
    </location>
</feature>
<evidence type="ECO:0000313" key="8">
    <source>
        <dbReference type="Proteomes" id="UP001277761"/>
    </source>
</evidence>
<sequence length="564" mass="58406">MSAAPLLRLERISFRHGDDAPPSLVDVDLSVAPGELVLLAGASGSGKSTLLHAACGLAPHHTGGTLGGRVVVAGTDTRDARPGALARSVGTVLQDPETQVVLNGVRSELSLPLELRGAPPATIARAVEEVALALGIERLLDRGVHALSGGELQRVALGAALAAGGTGRDAVRLLLLDEPTSQLDPVAGDELLWLLRRLAEEQGIAAIVAEHRLDRCLHHVDRVVALDAGRVAWDGPPTAFLAWAADRAPDLLPPAARLFALAGRTPLPLGVRAAREALGRDPTGDGDAFRHGRATDESPARDAGRGGGRLRRRRRGERTVGAPVAAAAEGLWLELPDGPAVLRGVDLRIAPGERVALLGRNGAGKSTLLRTLAGLHAPTRGRVVRGGRVGLLTQRPSDHLLHDRVADEADPAALERAGVAHLADRHPGDLSGGERQRVALAVALGGADRPALVALDEPTRGMDGAARRRLGAQLEALAAEGTAILVATHDVEFAAEVADRALLLIDGRLAADGPAGEVLSGGWYFGTQTARVLADRVVGPPPLTPSAGAALLGDVRIANRDVRP</sequence>
<dbReference type="PROSITE" id="PS50893">
    <property type="entry name" value="ABC_TRANSPORTER_2"/>
    <property type="match status" value="2"/>
</dbReference>
<dbReference type="EMBL" id="JAXAVX010000001">
    <property type="protein sequence ID" value="MDX8150807.1"/>
    <property type="molecule type" value="Genomic_DNA"/>
</dbReference>
<evidence type="ECO:0000256" key="5">
    <source>
        <dbReference type="SAM" id="MobiDB-lite"/>
    </source>
</evidence>
<keyword evidence="8" id="KW-1185">Reference proteome</keyword>
<protein>
    <submittedName>
        <fullName evidence="7">ATP-binding cassette domain-containing protein</fullName>
    </submittedName>
</protein>
<evidence type="ECO:0000256" key="4">
    <source>
        <dbReference type="ARBA" id="ARBA00022840"/>
    </source>
</evidence>
<dbReference type="PROSITE" id="PS00211">
    <property type="entry name" value="ABC_TRANSPORTER_1"/>
    <property type="match status" value="2"/>
</dbReference>
<comment type="similarity">
    <text evidence="1">Belongs to the ABC transporter superfamily.</text>
</comment>
<proteinExistence type="inferred from homology"/>
<dbReference type="Gene3D" id="3.40.50.300">
    <property type="entry name" value="P-loop containing nucleotide triphosphate hydrolases"/>
    <property type="match status" value="2"/>
</dbReference>
<gene>
    <name evidence="7" type="ORF">SK069_04305</name>
</gene>
<comment type="caution">
    <text evidence="7">The sequence shown here is derived from an EMBL/GenBank/DDBJ whole genome shotgun (WGS) entry which is preliminary data.</text>
</comment>
<keyword evidence="4 7" id="KW-0067">ATP-binding</keyword>
<evidence type="ECO:0000256" key="1">
    <source>
        <dbReference type="ARBA" id="ARBA00005417"/>
    </source>
</evidence>
<dbReference type="CDD" id="cd03225">
    <property type="entry name" value="ABC_cobalt_CbiO_domain1"/>
    <property type="match status" value="2"/>
</dbReference>
<reference evidence="7 8" key="1">
    <citation type="submission" date="2023-11" db="EMBL/GenBank/DDBJ databases">
        <authorList>
            <person name="Xu M."/>
            <person name="Jiang T."/>
        </authorList>
    </citation>
    <scope>NUCLEOTIDE SEQUENCE [LARGE SCALE GENOMIC DNA]</scope>
    <source>
        <strain evidence="7 8">SD</strain>
    </source>
</reference>
<dbReference type="SUPFAM" id="SSF52540">
    <property type="entry name" value="P-loop containing nucleoside triphosphate hydrolases"/>
    <property type="match status" value="2"/>
</dbReference>
<accession>A0ABU4VG57</accession>
<name>A0ABU4VG57_9ACTN</name>
<feature type="domain" description="ABC transporter" evidence="6">
    <location>
        <begin position="7"/>
        <end position="253"/>
    </location>
</feature>
<dbReference type="InterPro" id="IPR003593">
    <property type="entry name" value="AAA+_ATPase"/>
</dbReference>
<dbReference type="InterPro" id="IPR027417">
    <property type="entry name" value="P-loop_NTPase"/>
</dbReference>
<dbReference type="GO" id="GO:0005524">
    <property type="term" value="F:ATP binding"/>
    <property type="evidence" value="ECO:0007669"/>
    <property type="project" value="UniProtKB-KW"/>
</dbReference>
<keyword evidence="3" id="KW-0547">Nucleotide-binding</keyword>
<dbReference type="InterPro" id="IPR003439">
    <property type="entry name" value="ABC_transporter-like_ATP-bd"/>
</dbReference>
<keyword evidence="2" id="KW-0813">Transport</keyword>
<evidence type="ECO:0000313" key="7">
    <source>
        <dbReference type="EMBL" id="MDX8150807.1"/>
    </source>
</evidence>
<dbReference type="PANTHER" id="PTHR43553:SF24">
    <property type="entry name" value="ENERGY-COUPLING FACTOR TRANSPORTER ATP-BINDING PROTEIN ECFA1"/>
    <property type="match status" value="1"/>
</dbReference>
<dbReference type="Proteomes" id="UP001277761">
    <property type="component" value="Unassembled WGS sequence"/>
</dbReference>
<dbReference type="SMART" id="SM00382">
    <property type="entry name" value="AAA"/>
    <property type="match status" value="2"/>
</dbReference>
<dbReference type="Pfam" id="PF00005">
    <property type="entry name" value="ABC_tran"/>
    <property type="match status" value="2"/>
</dbReference>
<organism evidence="7 8">
    <name type="scientific">Patulibacter brassicae</name>
    <dbReference type="NCBI Taxonomy" id="1705717"/>
    <lineage>
        <taxon>Bacteria</taxon>
        <taxon>Bacillati</taxon>
        <taxon>Actinomycetota</taxon>
        <taxon>Thermoleophilia</taxon>
        <taxon>Solirubrobacterales</taxon>
        <taxon>Patulibacteraceae</taxon>
        <taxon>Patulibacter</taxon>
    </lineage>
</organism>